<dbReference type="NCBIfam" id="TIGR02832">
    <property type="entry name" value="spo_yunB"/>
    <property type="match status" value="1"/>
</dbReference>
<protein>
    <submittedName>
        <fullName evidence="2">Sporulation protein YunB</fullName>
    </submittedName>
</protein>
<dbReference type="eggNOG" id="ENOG5031XUS">
    <property type="taxonomic scope" value="Bacteria"/>
</dbReference>
<accession>C8W0E3</accession>
<reference evidence="2 3" key="1">
    <citation type="journal article" date="2009" name="Stand. Genomic Sci.">
        <title>Complete genome sequence of Desulfotomaculum acetoxidans type strain (5575).</title>
        <authorList>
            <person name="Spring S."/>
            <person name="Lapidus A."/>
            <person name="Schroder M."/>
            <person name="Gleim D."/>
            <person name="Sims D."/>
            <person name="Meincke L."/>
            <person name="Glavina Del Rio T."/>
            <person name="Tice H."/>
            <person name="Copeland A."/>
            <person name="Cheng J.F."/>
            <person name="Lucas S."/>
            <person name="Chen F."/>
            <person name="Nolan M."/>
            <person name="Bruce D."/>
            <person name="Goodwin L."/>
            <person name="Pitluck S."/>
            <person name="Ivanova N."/>
            <person name="Mavromatis K."/>
            <person name="Mikhailova N."/>
            <person name="Pati A."/>
            <person name="Chen A."/>
            <person name="Palaniappan K."/>
            <person name="Land M."/>
            <person name="Hauser L."/>
            <person name="Chang Y.J."/>
            <person name="Jeffries C.D."/>
            <person name="Chain P."/>
            <person name="Saunders E."/>
            <person name="Brettin T."/>
            <person name="Detter J.C."/>
            <person name="Goker M."/>
            <person name="Bristow J."/>
            <person name="Eisen J.A."/>
            <person name="Markowitz V."/>
            <person name="Hugenholtz P."/>
            <person name="Kyrpides N.C."/>
            <person name="Klenk H.P."/>
            <person name="Han C."/>
        </authorList>
    </citation>
    <scope>NUCLEOTIDE SEQUENCE [LARGE SCALE GENOMIC DNA]</scope>
    <source>
        <strain evidence="3">ATCC 49208 / DSM 771 / VKM B-1644</strain>
    </source>
</reference>
<dbReference type="RefSeq" id="WP_015757899.1">
    <property type="nucleotide sequence ID" value="NC_013216.1"/>
</dbReference>
<sequence length="222" mass="25223">MFKRRRPARTVFIIFFSLFIFTILTGGFYIVEYRLKPVIYEIAQARAIQLSTESVNRCIQKQISEETVQYQDFVNIHKDNEGRIVMMQANTIKVSRTASDITLAVEKSLEELKIQDIFIPIGQVSGTSLFANSGFRLKFNIMPVGVVHADITDKFEQAGINQTRHKIYLYLRTNIQIMLPLQKGETEIATKVPLAESIIVGQVPNVVVDMPQGIISSQLLEK</sequence>
<dbReference type="Proteomes" id="UP000002217">
    <property type="component" value="Chromosome"/>
</dbReference>
<dbReference type="Pfam" id="PF09560">
    <property type="entry name" value="Spore_YunB"/>
    <property type="match status" value="1"/>
</dbReference>
<dbReference type="AlphaFoldDB" id="C8W0E3"/>
<keyword evidence="1" id="KW-0472">Membrane</keyword>
<keyword evidence="1" id="KW-1133">Transmembrane helix</keyword>
<dbReference type="OrthoDB" id="1649278at2"/>
<dbReference type="InterPro" id="IPR014197">
    <property type="entry name" value="Sporulation_prot_YunB"/>
</dbReference>
<evidence type="ECO:0000313" key="3">
    <source>
        <dbReference type="Proteomes" id="UP000002217"/>
    </source>
</evidence>
<name>C8W0E3_DESAS</name>
<dbReference type="HOGENOM" id="CLU_067338_2_0_9"/>
<keyword evidence="3" id="KW-1185">Reference proteome</keyword>
<dbReference type="STRING" id="485916.Dtox_2387"/>
<evidence type="ECO:0000256" key="1">
    <source>
        <dbReference type="SAM" id="Phobius"/>
    </source>
</evidence>
<proteinExistence type="predicted"/>
<dbReference type="PIRSF" id="PIRSF021383">
    <property type="entry name" value="YunB"/>
    <property type="match status" value="1"/>
</dbReference>
<dbReference type="EMBL" id="CP001720">
    <property type="protein sequence ID" value="ACV63198.1"/>
    <property type="molecule type" value="Genomic_DNA"/>
</dbReference>
<keyword evidence="1" id="KW-0812">Transmembrane</keyword>
<gene>
    <name evidence="2" type="ordered locus">Dtox_2387</name>
</gene>
<dbReference type="KEGG" id="dae:Dtox_2387"/>
<evidence type="ECO:0000313" key="2">
    <source>
        <dbReference type="EMBL" id="ACV63198.1"/>
    </source>
</evidence>
<feature type="transmembrane region" description="Helical" evidence="1">
    <location>
        <begin position="12"/>
        <end position="31"/>
    </location>
</feature>
<organism evidence="2 3">
    <name type="scientific">Desulfofarcimen acetoxidans (strain ATCC 49208 / DSM 771 / KCTC 5769 / VKM B-1644 / 5575)</name>
    <name type="common">Desulfotomaculum acetoxidans</name>
    <dbReference type="NCBI Taxonomy" id="485916"/>
    <lineage>
        <taxon>Bacteria</taxon>
        <taxon>Bacillati</taxon>
        <taxon>Bacillota</taxon>
        <taxon>Clostridia</taxon>
        <taxon>Eubacteriales</taxon>
        <taxon>Peptococcaceae</taxon>
        <taxon>Desulfofarcimen</taxon>
    </lineage>
</organism>